<dbReference type="Gene3D" id="3.90.550.10">
    <property type="entry name" value="Spore Coat Polysaccharide Biosynthesis Protein SpsA, Chain A"/>
    <property type="match status" value="1"/>
</dbReference>
<reference evidence="3" key="1">
    <citation type="journal article" date="2019" name="Int. J. Syst. Evol. Microbiol.">
        <title>The Global Catalogue of Microorganisms (GCM) 10K type strain sequencing project: providing services to taxonomists for standard genome sequencing and annotation.</title>
        <authorList>
            <consortium name="The Broad Institute Genomics Platform"/>
            <consortium name="The Broad Institute Genome Sequencing Center for Infectious Disease"/>
            <person name="Wu L."/>
            <person name="Ma J."/>
        </authorList>
    </citation>
    <scope>NUCLEOTIDE SEQUENCE [LARGE SCALE GENOMIC DNA]</scope>
    <source>
        <strain evidence="3">KCTC 42211</strain>
    </source>
</reference>
<proteinExistence type="predicted"/>
<dbReference type="RefSeq" id="WP_386712277.1">
    <property type="nucleotide sequence ID" value="NZ_JBHRYF010000012.1"/>
</dbReference>
<dbReference type="InterPro" id="IPR001173">
    <property type="entry name" value="Glyco_trans_2-like"/>
</dbReference>
<evidence type="ECO:0000313" key="3">
    <source>
        <dbReference type="Proteomes" id="UP001595724"/>
    </source>
</evidence>
<dbReference type="PANTHER" id="PTHR22916">
    <property type="entry name" value="GLYCOSYLTRANSFERASE"/>
    <property type="match status" value="1"/>
</dbReference>
<organism evidence="2 3">
    <name type="scientific">Luteimonas notoginsengisoli</name>
    <dbReference type="NCBI Taxonomy" id="1578200"/>
    <lineage>
        <taxon>Bacteria</taxon>
        <taxon>Pseudomonadati</taxon>
        <taxon>Pseudomonadota</taxon>
        <taxon>Gammaproteobacteria</taxon>
        <taxon>Lysobacterales</taxon>
        <taxon>Lysobacteraceae</taxon>
        <taxon>Luteimonas</taxon>
    </lineage>
</organism>
<dbReference type="InterPro" id="IPR029044">
    <property type="entry name" value="Nucleotide-diphossugar_trans"/>
</dbReference>
<accession>A0ABV7UW51</accession>
<dbReference type="EMBL" id="JBHRYF010000012">
    <property type="protein sequence ID" value="MFC3661136.1"/>
    <property type="molecule type" value="Genomic_DNA"/>
</dbReference>
<dbReference type="SUPFAM" id="SSF53448">
    <property type="entry name" value="Nucleotide-diphospho-sugar transferases"/>
    <property type="match status" value="1"/>
</dbReference>
<evidence type="ECO:0000313" key="2">
    <source>
        <dbReference type="EMBL" id="MFC3661136.1"/>
    </source>
</evidence>
<evidence type="ECO:0000259" key="1">
    <source>
        <dbReference type="Pfam" id="PF00535"/>
    </source>
</evidence>
<keyword evidence="3" id="KW-1185">Reference proteome</keyword>
<protein>
    <submittedName>
        <fullName evidence="2">Glycosyltransferase family 2 protein</fullName>
    </submittedName>
</protein>
<gene>
    <name evidence="2" type="ORF">ACFOM9_13795</name>
</gene>
<comment type="caution">
    <text evidence="2">The sequence shown here is derived from an EMBL/GenBank/DDBJ whole genome shotgun (WGS) entry which is preliminary data.</text>
</comment>
<dbReference type="Proteomes" id="UP001595724">
    <property type="component" value="Unassembled WGS sequence"/>
</dbReference>
<dbReference type="Pfam" id="PF00535">
    <property type="entry name" value="Glycos_transf_2"/>
    <property type="match status" value="1"/>
</dbReference>
<sequence length="255" mass="28395">MESASSGTGVRVSVVMPVYNAENTMRRSIESVLGQSFADLELVAVDDGSTDASVGILREYAAADSRVRLIRQDRNAGVAAARNAGLAAASGSHIAFLDSDDWWHCRKLELQLQQMDAAGALVSYASYQRMAEDGRALSIVRPPAVVGYAEMLQGNHIGNLTGIYDRRMGDGSFRKIGHEDYVFWLERVRRAGRAIRVEHDEPLAYYLVREGSVSANKLRAAAWQWRIYRDVESLGLLHASWCFMHYARNALSKRR</sequence>
<feature type="domain" description="Glycosyltransferase 2-like" evidence="1">
    <location>
        <begin position="13"/>
        <end position="128"/>
    </location>
</feature>
<dbReference type="CDD" id="cd00761">
    <property type="entry name" value="Glyco_tranf_GTA_type"/>
    <property type="match status" value="1"/>
</dbReference>
<name>A0ABV7UW51_9GAMM</name>
<dbReference type="PANTHER" id="PTHR22916:SF3">
    <property type="entry name" value="UDP-GLCNAC:BETAGAL BETA-1,3-N-ACETYLGLUCOSAMINYLTRANSFERASE-LIKE PROTEIN 1"/>
    <property type="match status" value="1"/>
</dbReference>